<sequence length="324" mass="38420">MSLIDLDYYENKSDDLSKNKDVLKELPLYNFYENIDKKLNNNEATDNCTECNTKLSGTEEDVLELHKLCKSFCNIILKDNDLNLHCSNPPCNTSCSYMYLWLYNKVINITEKPSLIKKFYTALQTISETTRSDKKFCYIRRFDANREKFKNFKHLYEFLFTYYDINKKLSPQRNREDRIYCNHIKENFRFYNYIKENCPQLDKCSYKNELQQIKENVSKHINLSEICNKCNYEQTQCKTDSKETNDIPCLKENGSTLTLPITNPDQYNAVNQVSKFTPLGSWLYSKIKRTNNIEKNINAENYYISHHNTRIEEIDPVNSSNNAY</sequence>
<name>A0A0J9S1K3_PLAVI</name>
<accession>A0A0J9S1K3</accession>
<reference evidence="1 2" key="1">
    <citation type="submission" date="2011-08" db="EMBL/GenBank/DDBJ databases">
        <title>The Genome Sequence of Plasmodium vivax India VII.</title>
        <authorList>
            <consortium name="The Broad Institute Genome Sequencing Platform"/>
            <consortium name="The Broad Institute Genome Sequencing Center for Infectious Disease"/>
            <person name="Neafsey D."/>
            <person name="Carlton J."/>
            <person name="Barnwell J."/>
            <person name="Collins W."/>
            <person name="Escalante A."/>
            <person name="Mullikin J."/>
            <person name="Saul A."/>
            <person name="Guigo R."/>
            <person name="Camara F."/>
            <person name="Young S.K."/>
            <person name="Zeng Q."/>
            <person name="Gargeya S."/>
            <person name="Fitzgerald M."/>
            <person name="Haas B."/>
            <person name="Abouelleil A."/>
            <person name="Alvarado L."/>
            <person name="Arachchi H.M."/>
            <person name="Berlin A."/>
            <person name="Brown A."/>
            <person name="Chapman S.B."/>
            <person name="Chen Z."/>
            <person name="Dunbar C."/>
            <person name="Freedman E."/>
            <person name="Gearin G."/>
            <person name="Gellesch M."/>
            <person name="Goldberg J."/>
            <person name="Griggs A."/>
            <person name="Gujja S."/>
            <person name="Heiman D."/>
            <person name="Howarth C."/>
            <person name="Larson L."/>
            <person name="Lui A."/>
            <person name="MacDonald P.J.P."/>
            <person name="Montmayeur A."/>
            <person name="Murphy C."/>
            <person name="Neiman D."/>
            <person name="Pearson M."/>
            <person name="Priest M."/>
            <person name="Roberts A."/>
            <person name="Saif S."/>
            <person name="Shea T."/>
            <person name="Shenoy N."/>
            <person name="Sisk P."/>
            <person name="Stolte C."/>
            <person name="Sykes S."/>
            <person name="Wortman J."/>
            <person name="Nusbaum C."/>
            <person name="Birren B."/>
        </authorList>
    </citation>
    <scope>NUCLEOTIDE SEQUENCE [LARGE SCALE GENOMIC DNA]</scope>
    <source>
        <strain evidence="1 2">India VII</strain>
    </source>
</reference>
<dbReference type="Proteomes" id="UP000053562">
    <property type="component" value="Unassembled WGS sequence"/>
</dbReference>
<evidence type="ECO:0000313" key="1">
    <source>
        <dbReference type="EMBL" id="KMZ76626.1"/>
    </source>
</evidence>
<proteinExistence type="predicted"/>
<organism evidence="1 2">
    <name type="scientific">Plasmodium vivax India VII</name>
    <dbReference type="NCBI Taxonomy" id="1077284"/>
    <lineage>
        <taxon>Eukaryota</taxon>
        <taxon>Sar</taxon>
        <taxon>Alveolata</taxon>
        <taxon>Apicomplexa</taxon>
        <taxon>Aconoidasida</taxon>
        <taxon>Haemosporida</taxon>
        <taxon>Plasmodiidae</taxon>
        <taxon>Plasmodium</taxon>
        <taxon>Plasmodium (Plasmodium)</taxon>
    </lineage>
</organism>
<evidence type="ECO:0000313" key="2">
    <source>
        <dbReference type="Proteomes" id="UP000053562"/>
    </source>
</evidence>
<dbReference type="AlphaFoldDB" id="A0A0J9S1K3"/>
<dbReference type="OrthoDB" id="10462212at2759"/>
<dbReference type="Pfam" id="PF05795">
    <property type="entry name" value="Plasmodium_Vir"/>
    <property type="match status" value="1"/>
</dbReference>
<dbReference type="EMBL" id="KQ234668">
    <property type="protein sequence ID" value="KMZ76626.1"/>
    <property type="molecule type" value="Genomic_DNA"/>
</dbReference>
<dbReference type="InterPro" id="IPR008780">
    <property type="entry name" value="Plasmodium_Vir"/>
</dbReference>
<gene>
    <name evidence="1" type="ORF">PVIIG_06250</name>
</gene>
<protein>
    <submittedName>
        <fullName evidence="1">Uncharacterized protein</fullName>
    </submittedName>
</protein>